<dbReference type="SUPFAM" id="SSF53756">
    <property type="entry name" value="UDP-Glycosyltransferase/glycogen phosphorylase"/>
    <property type="match status" value="1"/>
</dbReference>
<gene>
    <name evidence="1" type="ORF">KE626_14600</name>
</gene>
<organism evidence="1 2">
    <name type="scientific">Chitinophaga hostae</name>
    <dbReference type="NCBI Taxonomy" id="2831022"/>
    <lineage>
        <taxon>Bacteria</taxon>
        <taxon>Pseudomonadati</taxon>
        <taxon>Bacteroidota</taxon>
        <taxon>Chitinophagia</taxon>
        <taxon>Chitinophagales</taxon>
        <taxon>Chitinophagaceae</taxon>
        <taxon>Chitinophaga</taxon>
    </lineage>
</organism>
<dbReference type="Gene3D" id="3.40.50.2000">
    <property type="entry name" value="Glycogen Phosphorylase B"/>
    <property type="match status" value="2"/>
</dbReference>
<name>A0ABS5IZZ5_9BACT</name>
<reference evidence="1 2" key="1">
    <citation type="submission" date="2021-04" db="EMBL/GenBank/DDBJ databases">
        <title>Chitinophaga sp. nov., isolated from the rhizosphere soil.</title>
        <authorList>
            <person name="He S."/>
        </authorList>
    </citation>
    <scope>NUCLEOTIDE SEQUENCE [LARGE SCALE GENOMIC DNA]</scope>
    <source>
        <strain evidence="1 2">2R12</strain>
    </source>
</reference>
<dbReference type="PANTHER" id="PTHR12526:SF630">
    <property type="entry name" value="GLYCOSYLTRANSFERASE"/>
    <property type="match status" value="1"/>
</dbReference>
<sequence length="380" mass="43907">MLKKRPKLVILSSNYPSYENHYGDGFVHSRLKYYTIDFDIVVIGYRPFEASRNYVYEGITVHNHSRKSDFVADIDAEKPDVMGIHFVGGWFYDAFLKKLTIPVFIWVHGEEALGWYRRMYYMNWKKIREFLTYVAKNVFQLFHLRRIIRHSNKNSNIKFIFVSEWMKKIAETDTFCKIKHFNIIPNPIDTSLFQYKEKTLEKSRKILLIRSFETRKYANDIAVAAINLLRAKEIFPTLQFDIYGKGKFYDKITASVADLENVNLHNHLIPNHEIPAVHSEFGIFLCPTRQDAQGVSMCEAMSSGLVPVTTDNTAIPEFVENGKTGYLTSNAEELALAIEKLVNDYPQFSYISKNASEAIKLKSGHETVIAAELKLLNEGV</sequence>
<protein>
    <submittedName>
        <fullName evidence="1">Glycosyltransferase family 4 protein</fullName>
    </submittedName>
</protein>
<comment type="caution">
    <text evidence="1">The sequence shown here is derived from an EMBL/GenBank/DDBJ whole genome shotgun (WGS) entry which is preliminary data.</text>
</comment>
<proteinExistence type="predicted"/>
<dbReference type="PANTHER" id="PTHR12526">
    <property type="entry name" value="GLYCOSYLTRANSFERASE"/>
    <property type="match status" value="1"/>
</dbReference>
<dbReference type="Pfam" id="PF13692">
    <property type="entry name" value="Glyco_trans_1_4"/>
    <property type="match status" value="1"/>
</dbReference>
<dbReference type="Proteomes" id="UP000676386">
    <property type="component" value="Unassembled WGS sequence"/>
</dbReference>
<evidence type="ECO:0000313" key="2">
    <source>
        <dbReference type="Proteomes" id="UP000676386"/>
    </source>
</evidence>
<evidence type="ECO:0000313" key="1">
    <source>
        <dbReference type="EMBL" id="MBS0028548.1"/>
    </source>
</evidence>
<dbReference type="RefSeq" id="WP_211973650.1">
    <property type="nucleotide sequence ID" value="NZ_CBFHAM010000039.1"/>
</dbReference>
<dbReference type="EMBL" id="JAGTXB010000006">
    <property type="protein sequence ID" value="MBS0028548.1"/>
    <property type="molecule type" value="Genomic_DNA"/>
</dbReference>
<accession>A0ABS5IZZ5</accession>
<dbReference type="CDD" id="cd03801">
    <property type="entry name" value="GT4_PimA-like"/>
    <property type="match status" value="1"/>
</dbReference>
<keyword evidence="2" id="KW-1185">Reference proteome</keyword>